<evidence type="ECO:0000256" key="13">
    <source>
        <dbReference type="ARBA" id="ARBA00031543"/>
    </source>
</evidence>
<comment type="pathway">
    <text evidence="2">Lipid metabolism; sphingolipid metabolism.</text>
</comment>
<reference evidence="16 17" key="1">
    <citation type="submission" date="2017-10" db="EMBL/GenBank/DDBJ databases">
        <title>Development of genomic resources for the powdery mildew, Erysiphe pulchra.</title>
        <authorList>
            <person name="Wadl P.A."/>
            <person name="Mack B.M."/>
            <person name="Moore G."/>
            <person name="Beltz S.B."/>
        </authorList>
    </citation>
    <scope>NUCLEOTIDE SEQUENCE [LARGE SCALE GENOMIC DNA]</scope>
    <source>
        <strain evidence="16">Cflorida</strain>
    </source>
</reference>
<evidence type="ECO:0000256" key="11">
    <source>
        <dbReference type="ARBA" id="ARBA00023136"/>
    </source>
</evidence>
<evidence type="ECO:0000313" key="17">
    <source>
        <dbReference type="Proteomes" id="UP000237438"/>
    </source>
</evidence>
<feature type="transmembrane region" description="Helical" evidence="15">
    <location>
        <begin position="391"/>
        <end position="410"/>
    </location>
</feature>
<evidence type="ECO:0000256" key="4">
    <source>
        <dbReference type="ARBA" id="ARBA00006739"/>
    </source>
</evidence>
<keyword evidence="9 15" id="KW-0812">Transmembrane</keyword>
<dbReference type="UniPathway" id="UPA00222"/>
<dbReference type="AlphaFoldDB" id="A0A2S4PML8"/>
<evidence type="ECO:0000256" key="6">
    <source>
        <dbReference type="ARBA" id="ARBA00019988"/>
    </source>
</evidence>
<dbReference type="STRING" id="225359.A0A2S4PML8"/>
<comment type="subcellular location">
    <subcellularLocation>
        <location evidence="1">Membrane</location>
        <topology evidence="1">Multi-pass membrane protein</topology>
    </subcellularLocation>
</comment>
<proteinExistence type="inferred from homology"/>
<evidence type="ECO:0000313" key="16">
    <source>
        <dbReference type="EMBL" id="POS83302.1"/>
    </source>
</evidence>
<dbReference type="OrthoDB" id="1483400at2759"/>
<feature type="transmembrane region" description="Helical" evidence="15">
    <location>
        <begin position="315"/>
        <end position="334"/>
    </location>
</feature>
<evidence type="ECO:0000256" key="10">
    <source>
        <dbReference type="ARBA" id="ARBA00022989"/>
    </source>
</evidence>
<organism evidence="16 17">
    <name type="scientific">Erysiphe pulchra</name>
    <dbReference type="NCBI Taxonomy" id="225359"/>
    <lineage>
        <taxon>Eukaryota</taxon>
        <taxon>Fungi</taxon>
        <taxon>Dikarya</taxon>
        <taxon>Ascomycota</taxon>
        <taxon>Pezizomycotina</taxon>
        <taxon>Leotiomycetes</taxon>
        <taxon>Erysiphales</taxon>
        <taxon>Erysiphaceae</taxon>
        <taxon>Erysiphe</taxon>
    </lineage>
</organism>
<sequence>MPYLGIIAAVREYSQTTSSSVSPTLNLQDVPHVTLLRPIKGLEPFLYECLAAGFQQYYPLEKFTIYLCVATANDAAVPTLHRLLNDFPNSDARILIESEDEALIKLNRSHNSNLGPNPKIRNLSRGYREAKGDIIWILDSNIWVGPGVMGRMVDKLCGIAIDRSRNVPYKLVHQLPIVIDCSESKLGHATHKISGATDYSSKKTLSIFKSQSTRLKLQNYFRSFGGRLEEVFMGSSHAKNYTAINTVSVAPCLVGKSNMFRKTHLDYLTRETSNISSGLDFFSRYICEDHIIGDTLWRNQVKEEKSGQKFHKHGLVFGDLAIQPMAGLSILGYLGRRVRWIRARKWAVPMATIVEPGVESLVCSGYGAYAFTSIPWFQKLIGGTQTWLEFLIVWIICIFINLLIDVLCFARLHSVASIEIDANTPQFVHSLVKSQKHRHRPIGQWMIAWIGRELLAFPIWAWACFGGTTITWRGKKFLTKPDMSVIEQTQIRPKVPIKNTKKVQKE</sequence>
<comment type="caution">
    <text evidence="16">The sequence shown here is derived from an EMBL/GenBank/DDBJ whole genome shotgun (WGS) entry which is preliminary data.</text>
</comment>
<evidence type="ECO:0000256" key="14">
    <source>
        <dbReference type="ARBA" id="ARBA00032575"/>
    </source>
</evidence>
<evidence type="ECO:0000256" key="12">
    <source>
        <dbReference type="ARBA" id="ARBA00031017"/>
    </source>
</evidence>
<evidence type="ECO:0000256" key="2">
    <source>
        <dbReference type="ARBA" id="ARBA00004760"/>
    </source>
</evidence>
<dbReference type="GO" id="GO:0016020">
    <property type="term" value="C:membrane"/>
    <property type="evidence" value="ECO:0007669"/>
    <property type="project" value="UniProtKB-SubCell"/>
</dbReference>
<keyword evidence="17" id="KW-1185">Reference proteome</keyword>
<protein>
    <recommendedName>
        <fullName evidence="6">Ceramide glucosyltransferase</fullName>
        <ecNumber evidence="5">2.4.1.80</ecNumber>
    </recommendedName>
    <alternativeName>
        <fullName evidence="13">Glucosylceramide synthase</fullName>
    </alternativeName>
    <alternativeName>
        <fullName evidence="14">UDP-glucose ceramide glucosyltransferase</fullName>
    </alternativeName>
    <alternativeName>
        <fullName evidence="12">UDP-glucose:N-acylsphingosine D-glucosyltransferase</fullName>
    </alternativeName>
</protein>
<dbReference type="GO" id="GO:0006679">
    <property type="term" value="P:glucosylceramide biosynthetic process"/>
    <property type="evidence" value="ECO:0007669"/>
    <property type="project" value="TreeGrafter"/>
</dbReference>
<evidence type="ECO:0000256" key="5">
    <source>
        <dbReference type="ARBA" id="ARBA00012699"/>
    </source>
</evidence>
<dbReference type="PANTHER" id="PTHR12726:SF0">
    <property type="entry name" value="CERAMIDE GLUCOSYLTRANSFERASE"/>
    <property type="match status" value="1"/>
</dbReference>
<keyword evidence="10 15" id="KW-1133">Transmembrane helix</keyword>
<dbReference type="InterPro" id="IPR025993">
    <property type="entry name" value="Ceramide_glucosylTrfase"/>
</dbReference>
<accession>A0A2S4PML8</accession>
<keyword evidence="8" id="KW-0808">Transferase</keyword>
<dbReference type="EMBL" id="PEDP01001709">
    <property type="protein sequence ID" value="POS83302.1"/>
    <property type="molecule type" value="Genomic_DNA"/>
</dbReference>
<evidence type="ECO:0000256" key="3">
    <source>
        <dbReference type="ARBA" id="ARBA00004991"/>
    </source>
</evidence>
<dbReference type="Gene3D" id="3.90.550.10">
    <property type="entry name" value="Spore Coat Polysaccharide Biosynthesis Protein SpsA, Chain A"/>
    <property type="match status" value="1"/>
</dbReference>
<dbReference type="Proteomes" id="UP000237438">
    <property type="component" value="Unassembled WGS sequence"/>
</dbReference>
<keyword evidence="7" id="KW-0328">Glycosyltransferase</keyword>
<dbReference type="PANTHER" id="PTHR12726">
    <property type="entry name" value="CERAMIDE GLUCOSYLTRANSFERASE"/>
    <property type="match status" value="1"/>
</dbReference>
<evidence type="ECO:0000256" key="7">
    <source>
        <dbReference type="ARBA" id="ARBA00022676"/>
    </source>
</evidence>
<comment type="pathway">
    <text evidence="3">Sphingolipid metabolism.</text>
</comment>
<evidence type="ECO:0000256" key="15">
    <source>
        <dbReference type="SAM" id="Phobius"/>
    </source>
</evidence>
<evidence type="ECO:0000256" key="9">
    <source>
        <dbReference type="ARBA" id="ARBA00022692"/>
    </source>
</evidence>
<name>A0A2S4PML8_9PEZI</name>
<dbReference type="SUPFAM" id="SSF53448">
    <property type="entry name" value="Nucleotide-diphospho-sugar transferases"/>
    <property type="match status" value="1"/>
</dbReference>
<dbReference type="InterPro" id="IPR029044">
    <property type="entry name" value="Nucleotide-diphossugar_trans"/>
</dbReference>
<dbReference type="Pfam" id="PF13506">
    <property type="entry name" value="Glyco_transf_21"/>
    <property type="match status" value="1"/>
</dbReference>
<evidence type="ECO:0000256" key="8">
    <source>
        <dbReference type="ARBA" id="ARBA00022679"/>
    </source>
</evidence>
<evidence type="ECO:0000256" key="1">
    <source>
        <dbReference type="ARBA" id="ARBA00004141"/>
    </source>
</evidence>
<keyword evidence="11 15" id="KW-0472">Membrane</keyword>
<comment type="similarity">
    <text evidence="4">Belongs to the glycosyltransferase 2 family.</text>
</comment>
<dbReference type="EC" id="2.4.1.80" evidence="5"/>
<gene>
    <name evidence="16" type="ORF">EPUL_006192</name>
</gene>
<dbReference type="GO" id="GO:0008120">
    <property type="term" value="F:ceramide glucosyltransferase activity"/>
    <property type="evidence" value="ECO:0007669"/>
    <property type="project" value="UniProtKB-EC"/>
</dbReference>